<dbReference type="Gene3D" id="3.30.530.20">
    <property type="match status" value="1"/>
</dbReference>
<dbReference type="InterPro" id="IPR024500">
    <property type="entry name" value="DUF3074"/>
</dbReference>
<protein>
    <recommendedName>
        <fullName evidence="2">DUF3074 domain-containing protein</fullName>
    </recommendedName>
</protein>
<dbReference type="OrthoDB" id="6423603at2759"/>
<comment type="caution">
    <text evidence="3">The sequence shown here is derived from an EMBL/GenBank/DDBJ whole genome shotgun (WGS) entry which is preliminary data.</text>
</comment>
<evidence type="ECO:0000313" key="4">
    <source>
        <dbReference type="Proteomes" id="UP001151518"/>
    </source>
</evidence>
<name>A0A9W8G419_9FUNG</name>
<dbReference type="PANTHER" id="PTHR40370">
    <property type="entry name" value="EXPRESSED PROTEIN"/>
    <property type="match status" value="1"/>
</dbReference>
<dbReference type="EMBL" id="JANBTW010000078">
    <property type="protein sequence ID" value="KAJ2672681.1"/>
    <property type="molecule type" value="Genomic_DNA"/>
</dbReference>
<dbReference type="Proteomes" id="UP001151518">
    <property type="component" value="Unassembled WGS sequence"/>
</dbReference>
<feature type="domain" description="DUF3074" evidence="2">
    <location>
        <begin position="72"/>
        <end position="279"/>
    </location>
</feature>
<proteinExistence type="predicted"/>
<sequence length="285" mass="32661">MVLKPIKRSIVPSPLEDQRGFDDFVTQYLNKCDDLISYTRRYPVVRENGRVRVQRQNRNPHEDHRWLRRDVATEASYDELKSVLFVNRADHQPRWMPQMASCERIEPIVPGLCEVFRLSFRSSGLKAKRDYCQLVVKREFLGEHARPKPRLFTPSASMASLALQSSVNLAEPTSPTGDSRFAGLGSTERSSEDNSVPVRPIRRFQVVTIPMLHSSCTPQRGHVRAFFESYEEVREYPDGHVEWTCIHHSDFAGWVPSVLADHSIATAFPKEADALLDYVLRARPA</sequence>
<gene>
    <name evidence="3" type="ORF">GGI25_004999</name>
</gene>
<dbReference type="AlphaFoldDB" id="A0A9W8G419"/>
<feature type="region of interest" description="Disordered" evidence="1">
    <location>
        <begin position="167"/>
        <end position="196"/>
    </location>
</feature>
<dbReference type="Pfam" id="PF11274">
    <property type="entry name" value="DUF3074"/>
    <property type="match status" value="1"/>
</dbReference>
<dbReference type="SUPFAM" id="SSF55961">
    <property type="entry name" value="Bet v1-like"/>
    <property type="match status" value="1"/>
</dbReference>
<dbReference type="PANTHER" id="PTHR40370:SF1">
    <property type="entry name" value="DUF3074 DOMAIN-CONTAINING PROTEIN"/>
    <property type="match status" value="1"/>
</dbReference>
<evidence type="ECO:0000313" key="3">
    <source>
        <dbReference type="EMBL" id="KAJ2672681.1"/>
    </source>
</evidence>
<reference evidence="3" key="1">
    <citation type="submission" date="2022-07" db="EMBL/GenBank/DDBJ databases">
        <title>Phylogenomic reconstructions and comparative analyses of Kickxellomycotina fungi.</title>
        <authorList>
            <person name="Reynolds N.K."/>
            <person name="Stajich J.E."/>
            <person name="Barry K."/>
            <person name="Grigoriev I.V."/>
            <person name="Crous P."/>
            <person name="Smith M.E."/>
        </authorList>
    </citation>
    <scope>NUCLEOTIDE SEQUENCE</scope>
    <source>
        <strain evidence="3">NRRL 3115</strain>
    </source>
</reference>
<organism evidence="3 4">
    <name type="scientific">Coemansia spiralis</name>
    <dbReference type="NCBI Taxonomy" id="417178"/>
    <lineage>
        <taxon>Eukaryota</taxon>
        <taxon>Fungi</taxon>
        <taxon>Fungi incertae sedis</taxon>
        <taxon>Zoopagomycota</taxon>
        <taxon>Kickxellomycotina</taxon>
        <taxon>Kickxellomycetes</taxon>
        <taxon>Kickxellales</taxon>
        <taxon>Kickxellaceae</taxon>
        <taxon>Coemansia</taxon>
    </lineage>
</organism>
<accession>A0A9W8G419</accession>
<evidence type="ECO:0000259" key="2">
    <source>
        <dbReference type="Pfam" id="PF11274"/>
    </source>
</evidence>
<evidence type="ECO:0000256" key="1">
    <source>
        <dbReference type="SAM" id="MobiDB-lite"/>
    </source>
</evidence>
<feature type="compositionally biased region" description="Polar residues" evidence="1">
    <location>
        <begin position="167"/>
        <end position="177"/>
    </location>
</feature>
<dbReference type="InterPro" id="IPR023393">
    <property type="entry name" value="START-like_dom_sf"/>
</dbReference>